<gene>
    <name evidence="10 12" type="primary">acpS</name>
    <name evidence="12" type="ORF">QS748_00125</name>
</gene>
<sequence>MIEGVGVDIIKTDKIAAVAERHGDRFARRILMDSEFAVYKKSGKPIAFLAKRFAAKEAAAKALGTGIGKVSFHNLKISNKASGAPVLTFHGYAAELQKERGITRCHLTLSDETDNAVAFVVLESDISTSLKV</sequence>
<dbReference type="InterPro" id="IPR004568">
    <property type="entry name" value="Ppantetheine-prot_Trfase_dom"/>
</dbReference>
<dbReference type="InterPro" id="IPR002582">
    <property type="entry name" value="ACPS"/>
</dbReference>
<evidence type="ECO:0000259" key="11">
    <source>
        <dbReference type="Pfam" id="PF01648"/>
    </source>
</evidence>
<keyword evidence="6 10" id="KW-0443">Lipid metabolism</keyword>
<keyword evidence="13" id="KW-1185">Reference proteome</keyword>
<evidence type="ECO:0000313" key="13">
    <source>
        <dbReference type="Proteomes" id="UP001178148"/>
    </source>
</evidence>
<dbReference type="SUPFAM" id="SSF56214">
    <property type="entry name" value="4'-phosphopantetheinyl transferase"/>
    <property type="match status" value="1"/>
</dbReference>
<proteinExistence type="inferred from homology"/>
<dbReference type="NCBIfam" id="TIGR00556">
    <property type="entry name" value="pantethn_trn"/>
    <property type="match status" value="1"/>
</dbReference>
<evidence type="ECO:0000256" key="9">
    <source>
        <dbReference type="ARBA" id="ARBA00054726"/>
    </source>
</evidence>
<evidence type="ECO:0000256" key="4">
    <source>
        <dbReference type="ARBA" id="ARBA00022832"/>
    </source>
</evidence>
<evidence type="ECO:0000256" key="2">
    <source>
        <dbReference type="ARBA" id="ARBA00022679"/>
    </source>
</evidence>
<dbReference type="GO" id="GO:0005737">
    <property type="term" value="C:cytoplasm"/>
    <property type="evidence" value="ECO:0007669"/>
    <property type="project" value="UniProtKB-SubCell"/>
</dbReference>
<comment type="caution">
    <text evidence="12">The sequence shown here is derived from an EMBL/GenBank/DDBJ whole genome shotgun (WGS) entry which is preliminary data.</text>
</comment>
<dbReference type="EMBL" id="JASXSV010000001">
    <property type="protein sequence ID" value="MDP0587690.1"/>
    <property type="molecule type" value="Genomic_DNA"/>
</dbReference>
<feature type="binding site" evidence="10">
    <location>
        <position position="57"/>
    </location>
    <ligand>
        <name>Mg(2+)</name>
        <dbReference type="ChEBI" id="CHEBI:18420"/>
    </ligand>
</feature>
<dbReference type="GO" id="GO:0006633">
    <property type="term" value="P:fatty acid biosynthetic process"/>
    <property type="evidence" value="ECO:0007669"/>
    <property type="project" value="UniProtKB-UniRule"/>
</dbReference>
<keyword evidence="7 10" id="KW-0275">Fatty acid biosynthesis</keyword>
<dbReference type="InterPro" id="IPR037143">
    <property type="entry name" value="4-PPantetheinyl_Trfase_dom_sf"/>
</dbReference>
<keyword evidence="2 10" id="KW-0808">Transferase</keyword>
<evidence type="ECO:0000313" key="12">
    <source>
        <dbReference type="EMBL" id="MDP0587690.1"/>
    </source>
</evidence>
<protein>
    <recommendedName>
        <fullName evidence="10">Holo-[acyl-carrier-protein] synthase</fullName>
        <shortName evidence="10">Holo-ACP synthase</shortName>
        <ecNumber evidence="10">2.7.8.7</ecNumber>
    </recommendedName>
    <alternativeName>
        <fullName evidence="10">4'-phosphopantetheinyl transferase AcpS</fullName>
    </alternativeName>
</protein>
<dbReference type="Gene3D" id="3.90.470.20">
    <property type="entry name" value="4'-phosphopantetheinyl transferase domain"/>
    <property type="match status" value="1"/>
</dbReference>
<name>A0AA90NR19_9GAMM</name>
<dbReference type="AlphaFoldDB" id="A0AA90NR19"/>
<feature type="domain" description="4'-phosphopantetheinyl transferase" evidence="11">
    <location>
        <begin position="4"/>
        <end position="100"/>
    </location>
</feature>
<evidence type="ECO:0000256" key="3">
    <source>
        <dbReference type="ARBA" id="ARBA00022723"/>
    </source>
</evidence>
<keyword evidence="3 10" id="KW-0479">Metal-binding</keyword>
<organism evidence="12 13">
    <name type="scientific">Candidatus Endonucleibacter bathymodioli</name>
    <dbReference type="NCBI Taxonomy" id="539814"/>
    <lineage>
        <taxon>Bacteria</taxon>
        <taxon>Pseudomonadati</taxon>
        <taxon>Pseudomonadota</taxon>
        <taxon>Gammaproteobacteria</taxon>
        <taxon>Oceanospirillales</taxon>
        <taxon>Endozoicomonadaceae</taxon>
        <taxon>Candidatus Endonucleibacter</taxon>
    </lineage>
</organism>
<dbReference type="Proteomes" id="UP001178148">
    <property type="component" value="Unassembled WGS sequence"/>
</dbReference>
<dbReference type="GO" id="GO:0008897">
    <property type="term" value="F:holo-[acyl-carrier-protein] synthase activity"/>
    <property type="evidence" value="ECO:0007669"/>
    <property type="project" value="UniProtKB-UniRule"/>
</dbReference>
<comment type="subcellular location">
    <subcellularLocation>
        <location evidence="10">Cytoplasm</location>
    </subcellularLocation>
</comment>
<comment type="cofactor">
    <cofactor evidence="10">
        <name>Mg(2+)</name>
        <dbReference type="ChEBI" id="CHEBI:18420"/>
    </cofactor>
</comment>
<evidence type="ECO:0000256" key="10">
    <source>
        <dbReference type="HAMAP-Rule" id="MF_00101"/>
    </source>
</evidence>
<dbReference type="InterPro" id="IPR008278">
    <property type="entry name" value="4-PPantetheinyl_Trfase_dom"/>
</dbReference>
<comment type="function">
    <text evidence="10">Transfers the 4'-phosphopantetheine moiety from coenzyme A to a Ser of acyl-carrier-protein.</text>
</comment>
<dbReference type="FunFam" id="3.90.470.20:FF:000001">
    <property type="entry name" value="Holo-[acyl-carrier-protein] synthase"/>
    <property type="match status" value="1"/>
</dbReference>
<reference evidence="12 13" key="1">
    <citation type="journal article" date="2023" name="bioRxiv">
        <title>An intranuclear bacterial parasite of deep-sea mussels expresses apoptosis inhibitors acquired from its host.</title>
        <authorList>
            <person name="Gonzalez Porras M.A."/>
            <person name="Assie A."/>
            <person name="Tietjen M."/>
            <person name="Violette M."/>
            <person name="Kleiner M."/>
            <person name="Gruber-Vodicka H."/>
            <person name="Dubilier N."/>
            <person name="Leisch N."/>
        </authorList>
    </citation>
    <scope>NUCLEOTIDE SEQUENCE [LARGE SCALE GENOMIC DNA]</scope>
    <source>
        <strain evidence="12">IAP13</strain>
    </source>
</reference>
<dbReference type="GO" id="GO:0000287">
    <property type="term" value="F:magnesium ion binding"/>
    <property type="evidence" value="ECO:0007669"/>
    <property type="project" value="UniProtKB-UniRule"/>
</dbReference>
<dbReference type="NCBIfam" id="TIGR00516">
    <property type="entry name" value="acpS"/>
    <property type="match status" value="1"/>
</dbReference>
<feature type="binding site" evidence="10">
    <location>
        <position position="8"/>
    </location>
    <ligand>
        <name>Mg(2+)</name>
        <dbReference type="ChEBI" id="CHEBI:18420"/>
    </ligand>
</feature>
<dbReference type="EC" id="2.7.8.7" evidence="10"/>
<evidence type="ECO:0000256" key="7">
    <source>
        <dbReference type="ARBA" id="ARBA00023160"/>
    </source>
</evidence>
<comment type="function">
    <text evidence="9">Transfers the 4'-phosphopantetheine moiety from coenzyme A to the 'Ser-36' of acyl-carrier-protein.</text>
</comment>
<dbReference type="Pfam" id="PF01648">
    <property type="entry name" value="ACPS"/>
    <property type="match status" value="1"/>
</dbReference>
<evidence type="ECO:0000256" key="1">
    <source>
        <dbReference type="ARBA" id="ARBA00022516"/>
    </source>
</evidence>
<accession>A0AA90NR19</accession>
<dbReference type="HAMAP" id="MF_00101">
    <property type="entry name" value="AcpS"/>
    <property type="match status" value="1"/>
</dbReference>
<evidence type="ECO:0000256" key="5">
    <source>
        <dbReference type="ARBA" id="ARBA00022842"/>
    </source>
</evidence>
<evidence type="ECO:0000256" key="6">
    <source>
        <dbReference type="ARBA" id="ARBA00023098"/>
    </source>
</evidence>
<keyword evidence="4 10" id="KW-0276">Fatty acid metabolism</keyword>
<comment type="catalytic activity">
    <reaction evidence="8 10">
        <text>apo-[ACP] + CoA = holo-[ACP] + adenosine 3',5'-bisphosphate + H(+)</text>
        <dbReference type="Rhea" id="RHEA:12068"/>
        <dbReference type="Rhea" id="RHEA-COMP:9685"/>
        <dbReference type="Rhea" id="RHEA-COMP:9690"/>
        <dbReference type="ChEBI" id="CHEBI:15378"/>
        <dbReference type="ChEBI" id="CHEBI:29999"/>
        <dbReference type="ChEBI" id="CHEBI:57287"/>
        <dbReference type="ChEBI" id="CHEBI:58343"/>
        <dbReference type="ChEBI" id="CHEBI:64479"/>
        <dbReference type="EC" id="2.7.8.7"/>
    </reaction>
</comment>
<comment type="similarity">
    <text evidence="10">Belongs to the P-Pant transferase superfamily. AcpS family.</text>
</comment>
<keyword evidence="5 10" id="KW-0460">Magnesium</keyword>
<keyword evidence="10" id="KW-0963">Cytoplasm</keyword>
<evidence type="ECO:0000256" key="8">
    <source>
        <dbReference type="ARBA" id="ARBA00050875"/>
    </source>
</evidence>
<keyword evidence="1 10" id="KW-0444">Lipid biosynthesis</keyword>